<dbReference type="PROSITE" id="PS51892">
    <property type="entry name" value="SUBTILASE"/>
    <property type="match status" value="1"/>
</dbReference>
<feature type="signal peptide" evidence="7">
    <location>
        <begin position="1"/>
        <end position="20"/>
    </location>
</feature>
<dbReference type="Gene3D" id="3.30.70.80">
    <property type="entry name" value="Peptidase S8 propeptide/proteinase inhibitor I9"/>
    <property type="match status" value="1"/>
</dbReference>
<comment type="caution">
    <text evidence="6">Lacks conserved residue(s) required for the propagation of feature annotation.</text>
</comment>
<dbReference type="PROSITE" id="PS00138">
    <property type="entry name" value="SUBTILASE_SER"/>
    <property type="match status" value="1"/>
</dbReference>
<evidence type="ECO:0008006" key="13">
    <source>
        <dbReference type="Google" id="ProtNLM"/>
    </source>
</evidence>
<dbReference type="Pfam" id="PF05922">
    <property type="entry name" value="Inhibitor_I9"/>
    <property type="match status" value="1"/>
</dbReference>
<evidence type="ECO:0000256" key="7">
    <source>
        <dbReference type="SAM" id="SignalP"/>
    </source>
</evidence>
<feature type="chain" id="PRO_5035864725" description="Subtilisin-like protease fibronectin type-III domain-containing protein" evidence="7">
    <location>
        <begin position="21"/>
        <end position="403"/>
    </location>
</feature>
<evidence type="ECO:0000256" key="4">
    <source>
        <dbReference type="ARBA" id="ARBA00022801"/>
    </source>
</evidence>
<dbReference type="InterPro" id="IPR010259">
    <property type="entry name" value="S8pro/Inhibitor_I9"/>
</dbReference>
<dbReference type="InterPro" id="IPR037045">
    <property type="entry name" value="S8pro/Inhibitor_I9_sf"/>
</dbReference>
<dbReference type="Pfam" id="PF00082">
    <property type="entry name" value="Peptidase_S8"/>
    <property type="match status" value="1"/>
</dbReference>
<dbReference type="InterPro" id="IPR023828">
    <property type="entry name" value="Peptidase_S8_Ser-AS"/>
</dbReference>
<dbReference type="SUPFAM" id="SSF52743">
    <property type="entry name" value="Subtilisin-like"/>
    <property type="match status" value="1"/>
</dbReference>
<keyword evidence="2" id="KW-0645">Protease</keyword>
<dbReference type="EMBL" id="QGKW02002005">
    <property type="protein sequence ID" value="KAF2544050.1"/>
    <property type="molecule type" value="Genomic_DNA"/>
</dbReference>
<evidence type="ECO:0000256" key="5">
    <source>
        <dbReference type="ARBA" id="ARBA00022825"/>
    </source>
</evidence>
<evidence type="ECO:0000259" key="10">
    <source>
        <dbReference type="Pfam" id="PF06280"/>
    </source>
</evidence>
<feature type="domain" description="C5a peptidase/Subtilisin-like protease SBT2-like Fn3-like" evidence="10">
    <location>
        <begin position="286"/>
        <end position="397"/>
    </location>
</feature>
<dbReference type="InterPro" id="IPR036852">
    <property type="entry name" value="Peptidase_S8/S53_dom_sf"/>
</dbReference>
<dbReference type="InterPro" id="IPR010435">
    <property type="entry name" value="C5a/SBT2-like_Fn3"/>
</dbReference>
<dbReference type="InterPro" id="IPR045051">
    <property type="entry name" value="SBT"/>
</dbReference>
<organism evidence="11 12">
    <name type="scientific">Brassica cretica</name>
    <name type="common">Mustard</name>
    <dbReference type="NCBI Taxonomy" id="69181"/>
    <lineage>
        <taxon>Eukaryota</taxon>
        <taxon>Viridiplantae</taxon>
        <taxon>Streptophyta</taxon>
        <taxon>Embryophyta</taxon>
        <taxon>Tracheophyta</taxon>
        <taxon>Spermatophyta</taxon>
        <taxon>Magnoliopsida</taxon>
        <taxon>eudicotyledons</taxon>
        <taxon>Gunneridae</taxon>
        <taxon>Pentapetalae</taxon>
        <taxon>rosids</taxon>
        <taxon>malvids</taxon>
        <taxon>Brassicales</taxon>
        <taxon>Brassicaceae</taxon>
        <taxon>Brassiceae</taxon>
        <taxon>Brassica</taxon>
    </lineage>
</organism>
<evidence type="ECO:0000256" key="3">
    <source>
        <dbReference type="ARBA" id="ARBA00022729"/>
    </source>
</evidence>
<evidence type="ECO:0000313" key="11">
    <source>
        <dbReference type="EMBL" id="KAF2544050.1"/>
    </source>
</evidence>
<accession>A0A8S9GEM5</accession>
<feature type="domain" description="Inhibitor I9" evidence="9">
    <location>
        <begin position="23"/>
        <end position="125"/>
    </location>
</feature>
<dbReference type="Pfam" id="PF06280">
    <property type="entry name" value="fn3_5"/>
    <property type="match status" value="1"/>
</dbReference>
<name>A0A8S9GEM5_BRACR</name>
<dbReference type="GO" id="GO:0006508">
    <property type="term" value="P:proteolysis"/>
    <property type="evidence" value="ECO:0007669"/>
    <property type="project" value="UniProtKB-KW"/>
</dbReference>
<keyword evidence="3 7" id="KW-0732">Signal</keyword>
<evidence type="ECO:0000256" key="6">
    <source>
        <dbReference type="PROSITE-ProRule" id="PRU01240"/>
    </source>
</evidence>
<comment type="similarity">
    <text evidence="1 6">Belongs to the peptidase S8 family.</text>
</comment>
<gene>
    <name evidence="11" type="ORF">F2Q68_00029217</name>
</gene>
<dbReference type="GO" id="GO:0016020">
    <property type="term" value="C:membrane"/>
    <property type="evidence" value="ECO:0007669"/>
    <property type="project" value="InterPro"/>
</dbReference>
<reference evidence="11" key="1">
    <citation type="submission" date="2019-12" db="EMBL/GenBank/DDBJ databases">
        <title>Genome sequencing and annotation of Brassica cretica.</title>
        <authorList>
            <person name="Studholme D.J."/>
            <person name="Sarris P.F."/>
        </authorList>
    </citation>
    <scope>NUCLEOTIDE SEQUENCE</scope>
    <source>
        <strain evidence="11">PFS-001/15</strain>
        <tissue evidence="11">Leaf</tissue>
    </source>
</reference>
<protein>
    <recommendedName>
        <fullName evidence="13">Subtilisin-like protease fibronectin type-III domain-containing protein</fullName>
    </recommendedName>
</protein>
<comment type="caution">
    <text evidence="11">The sequence shown here is derived from an EMBL/GenBank/DDBJ whole genome shotgun (WGS) entry which is preliminary data.</text>
</comment>
<evidence type="ECO:0000313" key="12">
    <source>
        <dbReference type="Proteomes" id="UP000712281"/>
    </source>
</evidence>
<dbReference type="AlphaFoldDB" id="A0A8S9GEM5"/>
<keyword evidence="4" id="KW-0378">Hydrolase</keyword>
<evidence type="ECO:0000256" key="2">
    <source>
        <dbReference type="ARBA" id="ARBA00022670"/>
    </source>
</evidence>
<dbReference type="Gene3D" id="3.40.50.200">
    <property type="entry name" value="Peptidase S8/S53 domain"/>
    <property type="match status" value="1"/>
</dbReference>
<feature type="domain" description="Peptidase S8/S53" evidence="8">
    <location>
        <begin position="153"/>
        <end position="228"/>
    </location>
</feature>
<evidence type="ECO:0000259" key="9">
    <source>
        <dbReference type="Pfam" id="PF05922"/>
    </source>
</evidence>
<dbReference type="PANTHER" id="PTHR10795">
    <property type="entry name" value="PROPROTEIN CONVERTASE SUBTILISIN/KEXIN"/>
    <property type="match status" value="1"/>
</dbReference>
<evidence type="ECO:0000259" key="8">
    <source>
        <dbReference type="Pfam" id="PF00082"/>
    </source>
</evidence>
<keyword evidence="5" id="KW-0720">Serine protease</keyword>
<evidence type="ECO:0000256" key="1">
    <source>
        <dbReference type="ARBA" id="ARBA00011073"/>
    </source>
</evidence>
<dbReference type="GO" id="GO:0004252">
    <property type="term" value="F:serine-type endopeptidase activity"/>
    <property type="evidence" value="ECO:0007669"/>
    <property type="project" value="InterPro"/>
</dbReference>
<dbReference type="InterPro" id="IPR000209">
    <property type="entry name" value="Peptidase_S8/S53_dom"/>
</dbReference>
<dbReference type="Gene3D" id="2.60.40.2310">
    <property type="match status" value="1"/>
</dbReference>
<proteinExistence type="inferred from homology"/>
<sequence>MDHIRCKVVVFFALFFTVSAEIYIVTMEGDPIISYKGGVNGFEATAVESDEKIDTSSELVTSYARHLEKKHDMLLGMLFEEGSYKKLYSYKHLINGFAAHLSPAQAEVLSRTPGVKHLSRDWKVKKLTTHTPQFLGLPTDVWPEALEMDADLLKPDILAPGSLIWSAWSENGTDEANYVGEGFALISGTSMAAPHIAGIAALVKQKHPQWSPAAIKSALMTTSTVMDRAGRPLQAQQYSETETVTLVKATPFDYGSGHVSPSSALDPGLIFDAGFLCTTPGIDAHEIRNFTNTPCNYKMKHPSNFNSPSLAISHLVGTQTITRRVTNVAEEEETYTITSRMEPSIAIEVSPPAMTLRAGASRSFTVTLTVRSVTGVYSFGEVTLKGSRGHKVSIPVVALGHKR</sequence>
<dbReference type="Proteomes" id="UP000712281">
    <property type="component" value="Unassembled WGS sequence"/>
</dbReference>